<keyword evidence="3 11" id="KW-0698">rRNA processing</keyword>
<dbReference type="InterPro" id="IPR004466">
    <property type="entry name" value="RNase_M5"/>
</dbReference>
<comment type="similarity">
    <text evidence="11">Belongs to the ribonuclease M5 family.</text>
</comment>
<dbReference type="GO" id="GO:0006364">
    <property type="term" value="P:rRNA processing"/>
    <property type="evidence" value="ECO:0007669"/>
    <property type="project" value="UniProtKB-UniRule"/>
</dbReference>
<reference evidence="14" key="3">
    <citation type="submission" date="2023-02" db="EMBL/GenBank/DDBJ databases">
        <title>Proposal of a novel subspecies: Alicyclobacillus hesperidum subspecies aegle.</title>
        <authorList>
            <person name="Goto K."/>
            <person name="Fujii T."/>
            <person name="Yasui K."/>
            <person name="Mochida K."/>
            <person name="Kato-Tanaka Y."/>
            <person name="Morohoshi S."/>
            <person name="An S.Y."/>
            <person name="Kasai H."/>
            <person name="Yokota A."/>
        </authorList>
    </citation>
    <scope>NUCLEOTIDE SEQUENCE</scope>
    <source>
        <strain evidence="14">DSM 12766</strain>
    </source>
</reference>
<dbReference type="EMBL" id="FNOJ01000006">
    <property type="protein sequence ID" value="SDW45673.1"/>
    <property type="molecule type" value="Genomic_DNA"/>
</dbReference>
<keyword evidence="9" id="KW-0460">Magnesium</keyword>
<protein>
    <recommendedName>
        <fullName evidence="11 12">Ribonuclease M5</fullName>
        <ecNumber evidence="11 12">3.1.26.8</ecNumber>
    </recommendedName>
    <alternativeName>
        <fullName evidence="11">RNase M5</fullName>
    </alternativeName>
    <alternativeName>
        <fullName evidence="11">Ribosomal RNA terminal maturase M5</fullName>
    </alternativeName>
</protein>
<dbReference type="AlphaFoldDB" id="A0A1H2TNZ4"/>
<keyword evidence="7 11" id="KW-0255">Endonuclease</keyword>
<evidence type="ECO:0000256" key="2">
    <source>
        <dbReference type="ARBA" id="ARBA00022517"/>
    </source>
</evidence>
<name>A0A1H2TNZ4_9BACL</name>
<evidence type="ECO:0000256" key="8">
    <source>
        <dbReference type="ARBA" id="ARBA00022801"/>
    </source>
</evidence>
<keyword evidence="10 11" id="KW-0694">RNA-binding</keyword>
<evidence type="ECO:0000313" key="15">
    <source>
        <dbReference type="EMBL" id="SDW45673.1"/>
    </source>
</evidence>
<evidence type="ECO:0000256" key="1">
    <source>
        <dbReference type="ARBA" id="ARBA00022490"/>
    </source>
</evidence>
<dbReference type="HAMAP" id="MF_01469">
    <property type="entry name" value="RNase_M5"/>
    <property type="match status" value="1"/>
</dbReference>
<dbReference type="GO" id="GO:0046872">
    <property type="term" value="F:metal ion binding"/>
    <property type="evidence" value="ECO:0007669"/>
    <property type="project" value="UniProtKB-KW"/>
</dbReference>
<keyword evidence="4 11" id="KW-0540">Nuclease</keyword>
<dbReference type="Pfam" id="PF13331">
    <property type="entry name" value="DUF4093"/>
    <property type="match status" value="1"/>
</dbReference>
<evidence type="ECO:0000256" key="11">
    <source>
        <dbReference type="HAMAP-Rule" id="MF_01469"/>
    </source>
</evidence>
<evidence type="ECO:0000256" key="3">
    <source>
        <dbReference type="ARBA" id="ARBA00022552"/>
    </source>
</evidence>
<gene>
    <name evidence="11 14" type="primary">rnmV</name>
    <name evidence="14" type="ORF">Heshes_16210</name>
    <name evidence="15" type="ORF">SAMN04489725_10654</name>
</gene>
<accession>A0A1H2TNZ4</accession>
<dbReference type="InterPro" id="IPR025156">
    <property type="entry name" value="RNase_M5_C"/>
</dbReference>
<proteinExistence type="inferred from homology"/>
<evidence type="ECO:0000256" key="10">
    <source>
        <dbReference type="ARBA" id="ARBA00022884"/>
    </source>
</evidence>
<dbReference type="PANTHER" id="PTHR39156:SF2">
    <property type="entry name" value="DNA PRIMASE (BACTERIAL TYPE) AND SMALL PRIMASE-LIKE PROTEINS"/>
    <property type="match status" value="1"/>
</dbReference>
<evidence type="ECO:0000256" key="6">
    <source>
        <dbReference type="ARBA" id="ARBA00022730"/>
    </source>
</evidence>
<dbReference type="EC" id="3.1.26.8" evidence="11 12"/>
<comment type="subcellular location">
    <subcellularLocation>
        <location evidence="11">Cytoplasm</location>
    </subcellularLocation>
</comment>
<dbReference type="SUPFAM" id="SSF110455">
    <property type="entry name" value="Toprim domain"/>
    <property type="match status" value="1"/>
</dbReference>
<keyword evidence="2 11" id="KW-0690">Ribosome biogenesis</keyword>
<evidence type="ECO:0000313" key="14">
    <source>
        <dbReference type="EMBL" id="GLV13937.1"/>
    </source>
</evidence>
<evidence type="ECO:0000313" key="16">
    <source>
        <dbReference type="Proteomes" id="UP000182589"/>
    </source>
</evidence>
<feature type="domain" description="Toprim" evidence="13">
    <location>
        <begin position="9"/>
        <end position="92"/>
    </location>
</feature>
<keyword evidence="16" id="KW-1185">Reference proteome</keyword>
<reference evidence="16" key="1">
    <citation type="submission" date="2016-10" db="EMBL/GenBank/DDBJ databases">
        <authorList>
            <person name="Varghese N."/>
        </authorList>
    </citation>
    <scope>NUCLEOTIDE SEQUENCE [LARGE SCALE GENOMIC DNA]</scope>
    <source>
        <strain evidence="16">DSM 12489</strain>
    </source>
</reference>
<comment type="function">
    <text evidence="11">Required for correct processing of both the 5' and 3' ends of 5S rRNA precursor. Cleaves both sides of a double-stranded region yielding mature 5S rRNA in one step.</text>
</comment>
<evidence type="ECO:0000256" key="9">
    <source>
        <dbReference type="ARBA" id="ARBA00022842"/>
    </source>
</evidence>
<reference evidence="15" key="2">
    <citation type="submission" date="2016-10" db="EMBL/GenBank/DDBJ databases">
        <authorList>
            <person name="de Groot N.N."/>
        </authorList>
    </citation>
    <scope>NUCLEOTIDE SEQUENCE [LARGE SCALE GENOMIC DNA]</scope>
    <source>
        <strain evidence="15">DSM 12489</strain>
    </source>
</reference>
<keyword evidence="8 11" id="KW-0378">Hydrolase</keyword>
<dbReference type="EMBL" id="BSRA01000008">
    <property type="protein sequence ID" value="GLV13937.1"/>
    <property type="molecule type" value="Genomic_DNA"/>
</dbReference>
<dbReference type="InterPro" id="IPR006171">
    <property type="entry name" value="TOPRIM_dom"/>
</dbReference>
<organism evidence="15 16">
    <name type="scientific">Alicyclobacillus hesperidum</name>
    <dbReference type="NCBI Taxonomy" id="89784"/>
    <lineage>
        <taxon>Bacteria</taxon>
        <taxon>Bacillati</taxon>
        <taxon>Bacillota</taxon>
        <taxon>Bacilli</taxon>
        <taxon>Bacillales</taxon>
        <taxon>Alicyclobacillaceae</taxon>
        <taxon>Alicyclobacillus</taxon>
    </lineage>
</organism>
<evidence type="ECO:0000256" key="4">
    <source>
        <dbReference type="ARBA" id="ARBA00022722"/>
    </source>
</evidence>
<evidence type="ECO:0000256" key="12">
    <source>
        <dbReference type="NCBIfam" id="TIGR00334"/>
    </source>
</evidence>
<evidence type="ECO:0000256" key="5">
    <source>
        <dbReference type="ARBA" id="ARBA00022723"/>
    </source>
</evidence>
<sequence length="188" mass="20716">MTDERPKLSEVVVVEGIHDKQRVDEAVEADVIVLGGDRLSKRVLALLRRAIAVRGAILLTDPDGAGERIRRRIDRLAPGCKHAYLPRAKAIADGGLGVEHARSEDVKCALLAARSTDVAKQVYVQEEYTYDDLLQHGLTGHPQAAIRRQRVGDALGIGYGNTKAFLHKLNAYGVTRDEFERAVERLTD</sequence>
<dbReference type="Gene3D" id="3.40.1360.10">
    <property type="match status" value="1"/>
</dbReference>
<dbReference type="GO" id="GO:0019843">
    <property type="term" value="F:rRNA binding"/>
    <property type="evidence" value="ECO:0007669"/>
    <property type="project" value="UniProtKB-KW"/>
</dbReference>
<keyword evidence="6 11" id="KW-0699">rRNA-binding</keyword>
<keyword evidence="5" id="KW-0479">Metal-binding</keyword>
<dbReference type="PANTHER" id="PTHR39156">
    <property type="entry name" value="RIBONUCLEASE M5"/>
    <property type="match status" value="1"/>
</dbReference>
<dbReference type="PROSITE" id="PS50880">
    <property type="entry name" value="TOPRIM"/>
    <property type="match status" value="1"/>
</dbReference>
<comment type="catalytic activity">
    <reaction evidence="11">
        <text>Endonucleolytic cleavage of RNA, removing 21 and 42 nucleotides, respectively, from the 5'- and 3'-termini of a 5S-rRNA precursor.</text>
        <dbReference type="EC" id="3.1.26.8"/>
    </reaction>
</comment>
<dbReference type="RefSeq" id="WP_074692705.1">
    <property type="nucleotide sequence ID" value="NZ_BSRA01000008.1"/>
</dbReference>
<dbReference type="Proteomes" id="UP000182589">
    <property type="component" value="Unassembled WGS sequence"/>
</dbReference>
<dbReference type="Proteomes" id="UP001157137">
    <property type="component" value="Unassembled WGS sequence"/>
</dbReference>
<dbReference type="GO" id="GO:0005737">
    <property type="term" value="C:cytoplasm"/>
    <property type="evidence" value="ECO:0007669"/>
    <property type="project" value="UniProtKB-SubCell"/>
</dbReference>
<dbReference type="SMART" id="SM00493">
    <property type="entry name" value="TOPRIM"/>
    <property type="match status" value="1"/>
</dbReference>
<evidence type="ECO:0000256" key="7">
    <source>
        <dbReference type="ARBA" id="ARBA00022759"/>
    </source>
</evidence>
<dbReference type="GO" id="GO:0043822">
    <property type="term" value="F:ribonuclease M5 activity"/>
    <property type="evidence" value="ECO:0007669"/>
    <property type="project" value="UniProtKB-UniRule"/>
</dbReference>
<keyword evidence="1 11" id="KW-0963">Cytoplasm</keyword>
<evidence type="ECO:0000259" key="13">
    <source>
        <dbReference type="PROSITE" id="PS50880"/>
    </source>
</evidence>
<dbReference type="Pfam" id="PF01751">
    <property type="entry name" value="Toprim"/>
    <property type="match status" value="1"/>
</dbReference>
<dbReference type="NCBIfam" id="TIGR00334">
    <property type="entry name" value="5S_RNA_mat_M5"/>
    <property type="match status" value="1"/>
</dbReference>
<dbReference type="STRING" id="89784.SAMN04489725_10654"/>